<dbReference type="PANTHER" id="PTHR11566:SF21">
    <property type="entry name" value="DYNAMIN RELATED PROTEIN 1, ISOFORM A"/>
    <property type="match status" value="1"/>
</dbReference>
<sequence>MGVRGYTDNENACAFASDALRIEITGPIGLHLSVVDLPGIISVANEEQTEEDIDAIHNMVATHLESSRTIILAVLQASNDMANQPIIKLARKHDPEGERTVGIITKPDLINEGAESRIAFFQSL</sequence>
<dbReference type="SUPFAM" id="SSF52540">
    <property type="entry name" value="P-loop containing nucleoside triphosphate hydrolases"/>
    <property type="match status" value="1"/>
</dbReference>
<dbReference type="Proteomes" id="UP000076863">
    <property type="component" value="Unassembled WGS sequence"/>
</dbReference>
<evidence type="ECO:0000259" key="1">
    <source>
        <dbReference type="Pfam" id="PF00350"/>
    </source>
</evidence>
<dbReference type="InterPro" id="IPR045063">
    <property type="entry name" value="Dynamin_N"/>
</dbReference>
<evidence type="ECO:0000313" key="2">
    <source>
        <dbReference type="EMBL" id="OAA34476.1"/>
    </source>
</evidence>
<dbReference type="GO" id="GO:0005739">
    <property type="term" value="C:mitochondrion"/>
    <property type="evidence" value="ECO:0007669"/>
    <property type="project" value="TreeGrafter"/>
</dbReference>
<dbReference type="GO" id="GO:0016020">
    <property type="term" value="C:membrane"/>
    <property type="evidence" value="ECO:0007669"/>
    <property type="project" value="TreeGrafter"/>
</dbReference>
<gene>
    <name evidence="2" type="ORF">BBO_09194</name>
</gene>
<dbReference type="GO" id="GO:0000266">
    <property type="term" value="P:mitochondrial fission"/>
    <property type="evidence" value="ECO:0007669"/>
    <property type="project" value="TreeGrafter"/>
</dbReference>
<keyword evidence="3" id="KW-1185">Reference proteome</keyword>
<proteinExistence type="predicted"/>
<evidence type="ECO:0000313" key="3">
    <source>
        <dbReference type="Proteomes" id="UP000076863"/>
    </source>
</evidence>
<dbReference type="PANTHER" id="PTHR11566">
    <property type="entry name" value="DYNAMIN"/>
    <property type="match status" value="1"/>
</dbReference>
<dbReference type="OrthoDB" id="415706at2759"/>
<feature type="domain" description="Dynamin N-terminal" evidence="1">
    <location>
        <begin position="14"/>
        <end position="106"/>
    </location>
</feature>
<dbReference type="GO" id="GO:0048312">
    <property type="term" value="P:intracellular distribution of mitochondria"/>
    <property type="evidence" value="ECO:0007669"/>
    <property type="project" value="TreeGrafter"/>
</dbReference>
<dbReference type="GO" id="GO:0003924">
    <property type="term" value="F:GTPase activity"/>
    <property type="evidence" value="ECO:0007669"/>
    <property type="project" value="TreeGrafter"/>
</dbReference>
<comment type="caution">
    <text evidence="2">The sequence shown here is derived from an EMBL/GenBank/DDBJ whole genome shotgun (WGS) entry which is preliminary data.</text>
</comment>
<dbReference type="InterPro" id="IPR027417">
    <property type="entry name" value="P-loop_NTPase"/>
</dbReference>
<dbReference type="AlphaFoldDB" id="A0A166W968"/>
<organism evidence="2 3">
    <name type="scientific">Beauveria brongniartii RCEF 3172</name>
    <dbReference type="NCBI Taxonomy" id="1081107"/>
    <lineage>
        <taxon>Eukaryota</taxon>
        <taxon>Fungi</taxon>
        <taxon>Dikarya</taxon>
        <taxon>Ascomycota</taxon>
        <taxon>Pezizomycotina</taxon>
        <taxon>Sordariomycetes</taxon>
        <taxon>Hypocreomycetidae</taxon>
        <taxon>Hypocreales</taxon>
        <taxon>Cordycipitaceae</taxon>
        <taxon>Beauveria</taxon>
        <taxon>Beauveria brongniartii</taxon>
    </lineage>
</organism>
<reference evidence="2 3" key="1">
    <citation type="journal article" date="2016" name="Genome Biol. Evol.">
        <title>Divergent and convergent evolution of fungal pathogenicity.</title>
        <authorList>
            <person name="Shang Y."/>
            <person name="Xiao G."/>
            <person name="Zheng P."/>
            <person name="Cen K."/>
            <person name="Zhan S."/>
            <person name="Wang C."/>
        </authorList>
    </citation>
    <scope>NUCLEOTIDE SEQUENCE [LARGE SCALE GENOMIC DNA]</scope>
    <source>
        <strain evidence="2 3">RCEF 3172</strain>
    </source>
</reference>
<dbReference type="InterPro" id="IPR022812">
    <property type="entry name" value="Dynamin"/>
</dbReference>
<dbReference type="GO" id="GO:0006897">
    <property type="term" value="P:endocytosis"/>
    <property type="evidence" value="ECO:0007669"/>
    <property type="project" value="TreeGrafter"/>
</dbReference>
<protein>
    <submittedName>
        <fullName evidence="2">Dynamin, GTPase domain protein</fullName>
    </submittedName>
</protein>
<dbReference type="Gene3D" id="3.40.50.300">
    <property type="entry name" value="P-loop containing nucleotide triphosphate hydrolases"/>
    <property type="match status" value="1"/>
</dbReference>
<dbReference type="GO" id="GO:0016559">
    <property type="term" value="P:peroxisome fission"/>
    <property type="evidence" value="ECO:0007669"/>
    <property type="project" value="TreeGrafter"/>
</dbReference>
<accession>A0A166W968</accession>
<dbReference type="EMBL" id="AZHA01000053">
    <property type="protein sequence ID" value="OAA34476.1"/>
    <property type="molecule type" value="Genomic_DNA"/>
</dbReference>
<dbReference type="GO" id="GO:0008017">
    <property type="term" value="F:microtubule binding"/>
    <property type="evidence" value="ECO:0007669"/>
    <property type="project" value="TreeGrafter"/>
</dbReference>
<name>A0A166W968_9HYPO</name>
<dbReference type="PRINTS" id="PR00195">
    <property type="entry name" value="DYNAMIN"/>
</dbReference>
<dbReference type="Pfam" id="PF00350">
    <property type="entry name" value="Dynamin_N"/>
    <property type="match status" value="1"/>
</dbReference>
<dbReference type="GO" id="GO:0005874">
    <property type="term" value="C:microtubule"/>
    <property type="evidence" value="ECO:0007669"/>
    <property type="project" value="TreeGrafter"/>
</dbReference>